<dbReference type="HOGENOM" id="CLU_707192_0_0_0"/>
<dbReference type="InterPro" id="IPR001128">
    <property type="entry name" value="Cyt_P450"/>
</dbReference>
<dbReference type="Proteomes" id="UP000008922">
    <property type="component" value="Chromosome"/>
</dbReference>
<evidence type="ECO:0000313" key="4">
    <source>
        <dbReference type="Proteomes" id="UP000008922"/>
    </source>
</evidence>
<dbReference type="PROSITE" id="PS00086">
    <property type="entry name" value="CYTOCHROME_P450"/>
    <property type="match status" value="1"/>
</dbReference>
<dbReference type="InterPro" id="IPR017972">
    <property type="entry name" value="Cyt_P450_CS"/>
</dbReference>
<dbReference type="PRINTS" id="PR00385">
    <property type="entry name" value="P450"/>
</dbReference>
<accession>E8N260</accession>
<dbReference type="GO" id="GO:0020037">
    <property type="term" value="F:heme binding"/>
    <property type="evidence" value="ECO:0007669"/>
    <property type="project" value="InterPro"/>
</dbReference>
<name>E8N260_ANATU</name>
<gene>
    <name evidence="3" type="ordered locus">ANT_29810</name>
</gene>
<evidence type="ECO:0000256" key="2">
    <source>
        <dbReference type="RuleBase" id="RU000461"/>
    </source>
</evidence>
<dbReference type="STRING" id="926569.ANT_29810"/>
<comment type="similarity">
    <text evidence="1 2">Belongs to the cytochrome P450 family.</text>
</comment>
<dbReference type="AlphaFoldDB" id="E8N260"/>
<dbReference type="InterPro" id="IPR036396">
    <property type="entry name" value="Cyt_P450_sf"/>
</dbReference>
<reference evidence="3 4" key="1">
    <citation type="submission" date="2010-12" db="EMBL/GenBank/DDBJ databases">
        <title>Whole genome sequence of Anaerolinea thermophila UNI-1.</title>
        <authorList>
            <person name="Narita-Yamada S."/>
            <person name="Kishi E."/>
            <person name="Watanabe Y."/>
            <person name="Takasaki K."/>
            <person name="Ankai A."/>
            <person name="Oguchi A."/>
            <person name="Fukui S."/>
            <person name="Takahashi M."/>
            <person name="Yashiro I."/>
            <person name="Hosoyama A."/>
            <person name="Sekiguchi Y."/>
            <person name="Hanada S."/>
            <person name="Fujita N."/>
        </authorList>
    </citation>
    <scope>NUCLEOTIDE SEQUENCE [LARGE SCALE GENOMIC DNA]</scope>
    <source>
        <strain evidence="4">DSM 14523 / JCM 11388 / NBRC 100420 / UNI-1</strain>
    </source>
</reference>
<keyword evidence="2" id="KW-0479">Metal-binding</keyword>
<keyword evidence="2" id="KW-0408">Iron</keyword>
<dbReference type="GO" id="GO:0016705">
    <property type="term" value="F:oxidoreductase activity, acting on paired donors, with incorporation or reduction of molecular oxygen"/>
    <property type="evidence" value="ECO:0007669"/>
    <property type="project" value="InterPro"/>
</dbReference>
<dbReference type="Gene3D" id="1.10.630.10">
    <property type="entry name" value="Cytochrome P450"/>
    <property type="match status" value="1"/>
</dbReference>
<dbReference type="PANTHER" id="PTHR46696:SF1">
    <property type="entry name" value="CYTOCHROME P450 YJIB-RELATED"/>
    <property type="match status" value="1"/>
</dbReference>
<dbReference type="RefSeq" id="WP_013561351.1">
    <property type="nucleotide sequence ID" value="NC_014960.1"/>
</dbReference>
<dbReference type="GO" id="GO:0005506">
    <property type="term" value="F:iron ion binding"/>
    <property type="evidence" value="ECO:0007669"/>
    <property type="project" value="InterPro"/>
</dbReference>
<dbReference type="FunCoup" id="E8N260">
    <property type="interactions" value="75"/>
</dbReference>
<proteinExistence type="inferred from homology"/>
<dbReference type="OrthoDB" id="54272at2"/>
<evidence type="ECO:0000256" key="1">
    <source>
        <dbReference type="ARBA" id="ARBA00010617"/>
    </source>
</evidence>
<dbReference type="CDD" id="cd00302">
    <property type="entry name" value="cytochrome_P450"/>
    <property type="match status" value="1"/>
</dbReference>
<keyword evidence="4" id="KW-1185">Reference proteome</keyword>
<keyword evidence="2" id="KW-0503">Monooxygenase</keyword>
<keyword evidence="2" id="KW-0349">Heme</keyword>
<organism evidence="3 4">
    <name type="scientific">Anaerolinea thermophila (strain DSM 14523 / JCM 11388 / NBRC 100420 / UNI-1)</name>
    <dbReference type="NCBI Taxonomy" id="926569"/>
    <lineage>
        <taxon>Bacteria</taxon>
        <taxon>Bacillati</taxon>
        <taxon>Chloroflexota</taxon>
        <taxon>Anaerolineae</taxon>
        <taxon>Anaerolineales</taxon>
        <taxon>Anaerolineaceae</taxon>
        <taxon>Anaerolinea</taxon>
    </lineage>
</organism>
<sequence>MALFETLTNRWYIPARTLPVYRDSDGVWHVTGFAEARAVLQGAVRQAGFKAETFERIPPQWRIEKPVLFQEGEPHREQRRLTAKFFSPATVRQRYIPLMERTAESILAEFQQKRRADLNEMAGMMATSVVAEVVGLTESPLPAMAKRLDRILHANLDIGLDLRRLPAYLNVQGLILSFYLRDVRPAIRARRAQPREDLISHLIAQGRRDREILVECITYGAAGMVTTQEFLCVAAYHFLRHPEMKEAFLQGDSERRRAILEEILRLEPVVGHLYRRAEQDLEISSEGQTVVIPAGALIDLHIMEINRDARALGEEPLAYNPERQTERGVSVSGMSFGFGPHRCAGEHLALTESEVFLSRFLALPGVRIEREPALGRNDTIEGYELRRFIVAL</sequence>
<dbReference type="EMBL" id="AP012029">
    <property type="protein sequence ID" value="BAJ65007.1"/>
    <property type="molecule type" value="Genomic_DNA"/>
</dbReference>
<dbReference type="SUPFAM" id="SSF48264">
    <property type="entry name" value="Cytochrome P450"/>
    <property type="match status" value="1"/>
</dbReference>
<dbReference type="PANTHER" id="PTHR46696">
    <property type="entry name" value="P450, PUTATIVE (EUROFUNG)-RELATED"/>
    <property type="match status" value="1"/>
</dbReference>
<dbReference type="eggNOG" id="COG2124">
    <property type="taxonomic scope" value="Bacteria"/>
</dbReference>
<dbReference type="KEGG" id="atm:ANT_29810"/>
<dbReference type="InParanoid" id="E8N260"/>
<keyword evidence="2" id="KW-0560">Oxidoreductase</keyword>
<dbReference type="GO" id="GO:0004497">
    <property type="term" value="F:monooxygenase activity"/>
    <property type="evidence" value="ECO:0007669"/>
    <property type="project" value="UniProtKB-KW"/>
</dbReference>
<dbReference type="Pfam" id="PF00067">
    <property type="entry name" value="p450"/>
    <property type="match status" value="1"/>
</dbReference>
<evidence type="ECO:0000313" key="3">
    <source>
        <dbReference type="EMBL" id="BAJ65007.1"/>
    </source>
</evidence>
<protein>
    <submittedName>
        <fullName evidence="3">Cytochrome P450</fullName>
    </submittedName>
</protein>